<feature type="transmembrane region" description="Helical" evidence="2">
    <location>
        <begin position="333"/>
        <end position="355"/>
    </location>
</feature>
<evidence type="ECO:0008006" key="5">
    <source>
        <dbReference type="Google" id="ProtNLM"/>
    </source>
</evidence>
<keyword evidence="2" id="KW-1133">Transmembrane helix</keyword>
<gene>
    <name evidence="3" type="ORF">HJG52_11745</name>
</gene>
<feature type="transmembrane region" description="Helical" evidence="2">
    <location>
        <begin position="375"/>
        <end position="399"/>
    </location>
</feature>
<feature type="transmembrane region" description="Helical" evidence="2">
    <location>
        <begin position="187"/>
        <end position="206"/>
    </location>
</feature>
<feature type="region of interest" description="Disordered" evidence="1">
    <location>
        <begin position="423"/>
        <end position="463"/>
    </location>
</feature>
<feature type="transmembrane region" description="Helical" evidence="2">
    <location>
        <begin position="85"/>
        <end position="112"/>
    </location>
</feature>
<feature type="transmembrane region" description="Helical" evidence="2">
    <location>
        <begin position="33"/>
        <end position="55"/>
    </location>
</feature>
<evidence type="ECO:0000256" key="2">
    <source>
        <dbReference type="SAM" id="Phobius"/>
    </source>
</evidence>
<feature type="transmembrane region" description="Helical" evidence="2">
    <location>
        <begin position="218"/>
        <end position="247"/>
    </location>
</feature>
<name>A0A849HQ07_9MICO</name>
<evidence type="ECO:0000313" key="3">
    <source>
        <dbReference type="EMBL" id="NNM46677.1"/>
    </source>
</evidence>
<feature type="transmembrane region" description="Helical" evidence="2">
    <location>
        <begin position="62"/>
        <end position="79"/>
    </location>
</feature>
<dbReference type="Proteomes" id="UP000588586">
    <property type="component" value="Unassembled WGS sequence"/>
</dbReference>
<feature type="compositionally biased region" description="Low complexity" evidence="1">
    <location>
        <begin position="432"/>
        <end position="445"/>
    </location>
</feature>
<keyword evidence="2" id="KW-0472">Membrane</keyword>
<evidence type="ECO:0000256" key="1">
    <source>
        <dbReference type="SAM" id="MobiDB-lite"/>
    </source>
</evidence>
<evidence type="ECO:0000313" key="4">
    <source>
        <dbReference type="Proteomes" id="UP000588586"/>
    </source>
</evidence>
<proteinExistence type="predicted"/>
<protein>
    <recommendedName>
        <fullName evidence="5">O-antigen ligase domain-containing protein</fullName>
    </recommendedName>
</protein>
<dbReference type="EMBL" id="JABEPQ010000002">
    <property type="protein sequence ID" value="NNM46677.1"/>
    <property type="molecule type" value="Genomic_DNA"/>
</dbReference>
<comment type="caution">
    <text evidence="3">The sequence shown here is derived from an EMBL/GenBank/DDBJ whole genome shotgun (WGS) entry which is preliminary data.</text>
</comment>
<reference evidence="3 4" key="1">
    <citation type="submission" date="2020-04" db="EMBL/GenBank/DDBJ databases">
        <title>Knoellia sp. isolate from air conditioner.</title>
        <authorList>
            <person name="Chea S."/>
            <person name="Kim D.-U."/>
        </authorList>
    </citation>
    <scope>NUCLEOTIDE SEQUENCE [LARGE SCALE GENOMIC DNA]</scope>
    <source>
        <strain evidence="3 4">DB2414S</strain>
    </source>
</reference>
<organism evidence="3 4">
    <name type="scientific">Knoellia koreensis</name>
    <dbReference type="NCBI Taxonomy" id="2730921"/>
    <lineage>
        <taxon>Bacteria</taxon>
        <taxon>Bacillati</taxon>
        <taxon>Actinomycetota</taxon>
        <taxon>Actinomycetes</taxon>
        <taxon>Micrococcales</taxon>
        <taxon>Intrasporangiaceae</taxon>
        <taxon>Knoellia</taxon>
    </lineage>
</organism>
<keyword evidence="4" id="KW-1185">Reference proteome</keyword>
<dbReference type="AlphaFoldDB" id="A0A849HQ07"/>
<sequence length="463" mass="48517">MSKLLEADTFALFLAAVGLASLAYVCFRHWPRLAGVSWLLVVAFVPYWLGVKILINISPASAVGLLVIAALLPVAFSHVSPADLLVAFLILVAVVALLLGYGTLTTAVLAVVEWGVGYTLGRVMPLRLGVEWVQDTVAVIFTVVAFGAVLEFLSGVNPFVLLAFGDSSYAVWGTLQERGGQLRVEGAFGHSIALGASLALAVPLVLASRFRGWIRIGMVLVIGLASVFTFSRIGIGCVLIGLLLTLVTQARHLAARIRITLLGLLATGAVFAAPLVLRVFAQAGSEATDSSAYRRDLGGLVSQISLFGLSPSAAISPDGTLRFAGFRSIDSAVVLLGLTYGAIAVLTVTALYLAGVACTVTGRATPATVSVVALLPAYLSVALITQYSIFLWFCTGLAVTSQQLRTNGDERARQGVQRRTLTSSYGPRPQLAAGAVGGRSARSGAGETGRTAWVRGNRDHDHA</sequence>
<accession>A0A849HQ07</accession>
<feature type="transmembrane region" description="Helical" evidence="2">
    <location>
        <begin position="259"/>
        <end position="280"/>
    </location>
</feature>
<keyword evidence="2" id="KW-0812">Transmembrane</keyword>
<dbReference type="RefSeq" id="WP_171243746.1">
    <property type="nucleotide sequence ID" value="NZ_JABEPQ010000002.1"/>
</dbReference>